<organism evidence="1 2">
    <name type="scientific">Asanoa iriomotensis</name>
    <dbReference type="NCBI Taxonomy" id="234613"/>
    <lineage>
        <taxon>Bacteria</taxon>
        <taxon>Bacillati</taxon>
        <taxon>Actinomycetota</taxon>
        <taxon>Actinomycetes</taxon>
        <taxon>Micromonosporales</taxon>
        <taxon>Micromonosporaceae</taxon>
        <taxon>Asanoa</taxon>
    </lineage>
</organism>
<gene>
    <name evidence="1" type="ORF">Air01nite_72420</name>
</gene>
<evidence type="ECO:0000313" key="1">
    <source>
        <dbReference type="EMBL" id="GIF61147.1"/>
    </source>
</evidence>
<comment type="caution">
    <text evidence="1">The sequence shown here is derived from an EMBL/GenBank/DDBJ whole genome shotgun (WGS) entry which is preliminary data.</text>
</comment>
<sequence>MSPSPDKAAPEAAAKAGIDAILEAQSAALLTGDLAAFLAPAAGYPAVEKVLKQRFTALRALRVADVKQSIAIGPSPGGAPERWNTDISMTYCVGAPGCGKLGPLTSTTFLRTPAGFRIIDIEQTSDGPRPWEVSPLVVRFGKRVVVAATKPYAKDLPTALRLAEDAAKVADRFSLGETKPHRYVVYLAGKKEWTRYQNTFDDSYIGFAVPRRVEGSDLVLRMGVSPIGQTATLLRHEMTHVASGANAALTDFDGSAWWLSEGLAELAGANGASVGSYPRRYEVRRFLNRSSYDGDLATAYPRDNSDDEEISARYGLAYYAARCIDEKYGARSCWRSSTPWSATM</sequence>
<keyword evidence="2" id="KW-1185">Reference proteome</keyword>
<name>A0ABQ4CEE7_9ACTN</name>
<protein>
    <submittedName>
        <fullName evidence="1">Uncharacterized protein</fullName>
    </submittedName>
</protein>
<evidence type="ECO:0000313" key="2">
    <source>
        <dbReference type="Proteomes" id="UP000624325"/>
    </source>
</evidence>
<reference evidence="1 2" key="1">
    <citation type="submission" date="2021-01" db="EMBL/GenBank/DDBJ databases">
        <title>Whole genome shotgun sequence of Asanoa iriomotensis NBRC 100142.</title>
        <authorList>
            <person name="Komaki H."/>
            <person name="Tamura T."/>
        </authorList>
    </citation>
    <scope>NUCLEOTIDE SEQUENCE [LARGE SCALE GENOMIC DNA]</scope>
    <source>
        <strain evidence="1 2">NBRC 100142</strain>
    </source>
</reference>
<accession>A0ABQ4CEE7</accession>
<dbReference type="Proteomes" id="UP000624325">
    <property type="component" value="Unassembled WGS sequence"/>
</dbReference>
<dbReference type="EMBL" id="BONC01000090">
    <property type="protein sequence ID" value="GIF61147.1"/>
    <property type="molecule type" value="Genomic_DNA"/>
</dbReference>
<proteinExistence type="predicted"/>